<keyword evidence="7 9" id="KW-1133">Transmembrane helix</keyword>
<keyword evidence="5" id="KW-0831">Ubiquinone biosynthesis</keyword>
<accession>A0A6I4TDC7</accession>
<gene>
    <name evidence="11" type="primary">ubiB</name>
    <name evidence="11" type="ORF">GRI40_07525</name>
</gene>
<dbReference type="InterPro" id="IPR011009">
    <property type="entry name" value="Kinase-like_dom_sf"/>
</dbReference>
<keyword evidence="8 9" id="KW-0472">Membrane</keyword>
<dbReference type="AlphaFoldDB" id="A0A6I4TDC7"/>
<keyword evidence="3" id="KW-1003">Cell membrane</keyword>
<evidence type="ECO:0000256" key="8">
    <source>
        <dbReference type="ARBA" id="ARBA00023136"/>
    </source>
</evidence>
<comment type="pathway">
    <text evidence="1">Cofactor biosynthesis; ubiquinone biosynthesis [regulation].</text>
</comment>
<dbReference type="NCBIfam" id="TIGR01982">
    <property type="entry name" value="UbiB"/>
    <property type="match status" value="1"/>
</dbReference>
<comment type="caution">
    <text evidence="11">The sequence shown here is derived from an EMBL/GenBank/DDBJ whole genome shotgun (WGS) entry which is preliminary data.</text>
</comment>
<evidence type="ECO:0000259" key="10">
    <source>
        <dbReference type="Pfam" id="PF03109"/>
    </source>
</evidence>
<proteinExistence type="inferred from homology"/>
<organism evidence="11 12">
    <name type="scientific">Tsuneonella aeria</name>
    <dbReference type="NCBI Taxonomy" id="1837929"/>
    <lineage>
        <taxon>Bacteria</taxon>
        <taxon>Pseudomonadati</taxon>
        <taxon>Pseudomonadota</taxon>
        <taxon>Alphaproteobacteria</taxon>
        <taxon>Sphingomonadales</taxon>
        <taxon>Erythrobacteraceae</taxon>
        <taxon>Tsuneonella</taxon>
    </lineage>
</organism>
<feature type="transmembrane region" description="Helical" evidence="9">
    <location>
        <begin position="493"/>
        <end position="515"/>
    </location>
</feature>
<evidence type="ECO:0000256" key="2">
    <source>
        <dbReference type="ARBA" id="ARBA00009670"/>
    </source>
</evidence>
<dbReference type="GO" id="GO:0006744">
    <property type="term" value="P:ubiquinone biosynthetic process"/>
    <property type="evidence" value="ECO:0007669"/>
    <property type="project" value="UniProtKB-UniPathway"/>
</dbReference>
<keyword evidence="6 9" id="KW-0812">Transmembrane</keyword>
<evidence type="ECO:0000256" key="9">
    <source>
        <dbReference type="SAM" id="Phobius"/>
    </source>
</evidence>
<protein>
    <submittedName>
        <fullName evidence="11">2-polyprenylphenol 6-hydroxylase</fullName>
    </submittedName>
</protein>
<dbReference type="InterPro" id="IPR010232">
    <property type="entry name" value="UbiB"/>
</dbReference>
<reference evidence="11 12" key="1">
    <citation type="submission" date="2019-12" db="EMBL/GenBank/DDBJ databases">
        <title>Genomic-based taxomic classification of the family Erythrobacteraceae.</title>
        <authorList>
            <person name="Xu L."/>
        </authorList>
    </citation>
    <scope>NUCLEOTIDE SEQUENCE [LARGE SCALE GENOMIC DNA]</scope>
    <source>
        <strain evidence="11 12">100921-2</strain>
    </source>
</reference>
<evidence type="ECO:0000256" key="6">
    <source>
        <dbReference type="ARBA" id="ARBA00022692"/>
    </source>
</evidence>
<evidence type="ECO:0000256" key="3">
    <source>
        <dbReference type="ARBA" id="ARBA00022475"/>
    </source>
</evidence>
<name>A0A6I4TDC7_9SPHN</name>
<dbReference type="OrthoDB" id="9795390at2"/>
<evidence type="ECO:0000256" key="5">
    <source>
        <dbReference type="ARBA" id="ARBA00022688"/>
    </source>
</evidence>
<dbReference type="InterPro" id="IPR004147">
    <property type="entry name" value="ABC1_dom"/>
</dbReference>
<evidence type="ECO:0000256" key="7">
    <source>
        <dbReference type="ARBA" id="ARBA00022989"/>
    </source>
</evidence>
<dbReference type="Proteomes" id="UP000439522">
    <property type="component" value="Unassembled WGS sequence"/>
</dbReference>
<dbReference type="EMBL" id="WTZA01000001">
    <property type="protein sequence ID" value="MXO75063.1"/>
    <property type="molecule type" value="Genomic_DNA"/>
</dbReference>
<evidence type="ECO:0000256" key="1">
    <source>
        <dbReference type="ARBA" id="ARBA00005020"/>
    </source>
</evidence>
<sequence length="516" mass="57041">MTRPATHIWRLLKWGRSLARHGALRGIEGDLNTPLQVKRLARIARLGTVQPREPDYATAFQDIGPAAIKLGQSLATRPDLVGEEATHNLLTLQDNLPPVPFPEIEAEIARSFDAPIQSLFARIDPVPVGSASIAQVHRATTAEGRPVAVKVVRPGIRDKLARDIETYEWAAAHLEALGGEASRLRPRLTIANFKRWTNRELDLRREAASASELAEAMRGFDGYCVPSIDWDRTNGRVMTLEWIDGIKISDRDALVAAGHDLPELARRLVLAFLTQAISAGFFHADMHQGNLFVRADGTIVAIDFGIMGRIDRQARQWLAEILYGLTTGNYRRVAEIHFEAQYVPPYHSVDEFATALRAVGEPMRGKPVSELSVGQMLDGLFAITRDFDMQTQPHLLLLQKTMVMVEGLATSLDPEINMWDVSAPFVREWIRDELGPEAAIADRLKTDVQTLLRLPDLIRRIEDSFPAKGGAPEPPPLPHVPLMWERRGAERGWFGYFAAALGGGAIVAAAAVAGLF</sequence>
<dbReference type="Pfam" id="PF03109">
    <property type="entry name" value="ABC1"/>
    <property type="match status" value="1"/>
</dbReference>
<evidence type="ECO:0000256" key="4">
    <source>
        <dbReference type="ARBA" id="ARBA00022519"/>
    </source>
</evidence>
<feature type="domain" description="ABC1 atypical kinase-like" evidence="10">
    <location>
        <begin position="92"/>
        <end position="337"/>
    </location>
</feature>
<comment type="similarity">
    <text evidence="2">Belongs to the protein kinase superfamily. ADCK protein kinase family.</text>
</comment>
<evidence type="ECO:0000313" key="12">
    <source>
        <dbReference type="Proteomes" id="UP000439522"/>
    </source>
</evidence>
<dbReference type="SUPFAM" id="SSF56112">
    <property type="entry name" value="Protein kinase-like (PK-like)"/>
    <property type="match status" value="1"/>
</dbReference>
<dbReference type="PANTHER" id="PTHR10566">
    <property type="entry name" value="CHAPERONE-ACTIVITY OF BC1 COMPLEX CABC1 -RELATED"/>
    <property type="match status" value="1"/>
</dbReference>
<keyword evidence="12" id="KW-1185">Reference proteome</keyword>
<dbReference type="UniPathway" id="UPA00232"/>
<evidence type="ECO:0000313" key="11">
    <source>
        <dbReference type="EMBL" id="MXO75063.1"/>
    </source>
</evidence>
<dbReference type="InterPro" id="IPR050154">
    <property type="entry name" value="UbiB_kinase"/>
</dbReference>
<keyword evidence="4" id="KW-0997">Cell inner membrane</keyword>
<dbReference type="RefSeq" id="WP_160610751.1">
    <property type="nucleotide sequence ID" value="NZ_WTZA01000001.1"/>
</dbReference>
<dbReference type="PANTHER" id="PTHR10566:SF113">
    <property type="entry name" value="PROTEIN ACTIVITY OF BC1 COMPLEX KINASE 7, CHLOROPLASTIC"/>
    <property type="match status" value="1"/>
</dbReference>